<feature type="domain" description="Type II/III secretion system secretin-like" evidence="7">
    <location>
        <begin position="255"/>
        <end position="414"/>
    </location>
</feature>
<protein>
    <submittedName>
        <fullName evidence="8">Type IV pilus assembly protein PilQ</fullName>
    </submittedName>
</protein>
<dbReference type="GO" id="GO:0016020">
    <property type="term" value="C:membrane"/>
    <property type="evidence" value="ECO:0007669"/>
    <property type="project" value="UniProtKB-SubCell"/>
</dbReference>
<dbReference type="PANTHER" id="PTHR30332">
    <property type="entry name" value="PROBABLE GENERAL SECRETION PATHWAY PROTEIN D"/>
    <property type="match status" value="1"/>
</dbReference>
<dbReference type="GO" id="GO:0009306">
    <property type="term" value="P:protein secretion"/>
    <property type="evidence" value="ECO:0007669"/>
    <property type="project" value="InterPro"/>
</dbReference>
<evidence type="ECO:0000313" key="9">
    <source>
        <dbReference type="Proteomes" id="UP000184041"/>
    </source>
</evidence>
<dbReference type="EMBL" id="FQUS01000011">
    <property type="protein sequence ID" value="SHF66211.1"/>
    <property type="molecule type" value="Genomic_DNA"/>
</dbReference>
<dbReference type="InterPro" id="IPR050810">
    <property type="entry name" value="Bact_Secretion_Sys_Channel"/>
</dbReference>
<dbReference type="OrthoDB" id="1522045at2"/>
<dbReference type="Pfam" id="PF00263">
    <property type="entry name" value="Secretin"/>
    <property type="match status" value="1"/>
</dbReference>
<organism evidence="8 9">
    <name type="scientific">Fodinibius roseus</name>
    <dbReference type="NCBI Taxonomy" id="1194090"/>
    <lineage>
        <taxon>Bacteria</taxon>
        <taxon>Pseudomonadati</taxon>
        <taxon>Balneolota</taxon>
        <taxon>Balneolia</taxon>
        <taxon>Balneolales</taxon>
        <taxon>Balneolaceae</taxon>
        <taxon>Fodinibius</taxon>
    </lineage>
</organism>
<keyword evidence="9" id="KW-1185">Reference proteome</keyword>
<evidence type="ECO:0000313" key="8">
    <source>
        <dbReference type="EMBL" id="SHF66211.1"/>
    </source>
</evidence>
<sequence>MKVTGIKRVRYLLIIAAVCAFSLLFHQTAKSQIGVEAPVREYTNPEELVSLSKNMTFDEAVGVLNEYSQRYAKKVIVDRTETTGEIGVPINNVYWKEGLQYIADVQGLQVIESSRLFELQPASEEQRPGYGETAGDKSAGEGTLYHFGSREVRIKAIFFEGNKRALREIGVDWSTIRNLGSRPDGLGQLIDPSSGGGGGRSGGGSRTLPGTSFTNEYVEVNSRSAREVSQNLFNGIVNFGEIAGSGIEVRALFKAFEANNLGKILATPEIKVLDGEEGRIQVGQDFSIKQRDFAGNVTDRFFSVGTILTVTPHIVNDGDSTFVDMEISAERSTAQPDPVSTVINKQQANSRILLLDGESTVIAGLYRTEKAEVRKGIPLLKDLPGWFFGMRYLFGYNSEDRIEQELVILMKASIEPRLSDRRSRRLKSSRELLDEQRSRFRKTGEIYEEFENTGKGYEEKDSNNR</sequence>
<evidence type="ECO:0000256" key="6">
    <source>
        <dbReference type="SAM" id="SignalP"/>
    </source>
</evidence>
<gene>
    <name evidence="8" type="ORF">SAMN05443144_111113</name>
</gene>
<name>A0A1M5DH29_9BACT</name>
<dbReference type="Proteomes" id="UP000184041">
    <property type="component" value="Unassembled WGS sequence"/>
</dbReference>
<feature type="region of interest" description="Disordered" evidence="5">
    <location>
        <begin position="184"/>
        <end position="212"/>
    </location>
</feature>
<dbReference type="STRING" id="1194090.SAMN05443144_111113"/>
<reference evidence="8 9" key="1">
    <citation type="submission" date="2016-11" db="EMBL/GenBank/DDBJ databases">
        <authorList>
            <person name="Jaros S."/>
            <person name="Januszkiewicz K."/>
            <person name="Wedrychowicz H."/>
        </authorList>
    </citation>
    <scope>NUCLEOTIDE SEQUENCE [LARGE SCALE GENOMIC DNA]</scope>
    <source>
        <strain evidence="8 9">DSM 21986</strain>
    </source>
</reference>
<proteinExistence type="inferred from homology"/>
<feature type="region of interest" description="Disordered" evidence="5">
    <location>
        <begin position="121"/>
        <end position="142"/>
    </location>
</feature>
<keyword evidence="3" id="KW-0472">Membrane</keyword>
<dbReference type="InterPro" id="IPR004846">
    <property type="entry name" value="T2SS/T3SS_dom"/>
</dbReference>
<accession>A0A1M5DH29</accession>
<dbReference type="AlphaFoldDB" id="A0A1M5DH29"/>
<evidence type="ECO:0000256" key="3">
    <source>
        <dbReference type="ARBA" id="ARBA00023136"/>
    </source>
</evidence>
<evidence type="ECO:0000256" key="5">
    <source>
        <dbReference type="SAM" id="MobiDB-lite"/>
    </source>
</evidence>
<comment type="similarity">
    <text evidence="4">Belongs to the bacterial secretin family.</text>
</comment>
<dbReference type="RefSeq" id="WP_084088220.1">
    <property type="nucleotide sequence ID" value="NZ_FQUS01000011.1"/>
</dbReference>
<dbReference type="PANTHER" id="PTHR30332:SF24">
    <property type="entry name" value="SECRETIN GSPD-RELATED"/>
    <property type="match status" value="1"/>
</dbReference>
<evidence type="ECO:0000256" key="4">
    <source>
        <dbReference type="RuleBase" id="RU004003"/>
    </source>
</evidence>
<feature type="chain" id="PRO_5012138155" evidence="6">
    <location>
        <begin position="32"/>
        <end position="465"/>
    </location>
</feature>
<dbReference type="GO" id="GO:0015627">
    <property type="term" value="C:type II protein secretion system complex"/>
    <property type="evidence" value="ECO:0007669"/>
    <property type="project" value="TreeGrafter"/>
</dbReference>
<evidence type="ECO:0000256" key="1">
    <source>
        <dbReference type="ARBA" id="ARBA00004370"/>
    </source>
</evidence>
<evidence type="ECO:0000256" key="2">
    <source>
        <dbReference type="ARBA" id="ARBA00022729"/>
    </source>
</evidence>
<keyword evidence="2 6" id="KW-0732">Signal</keyword>
<comment type="subcellular location">
    <subcellularLocation>
        <location evidence="1">Membrane</location>
    </subcellularLocation>
</comment>
<feature type="compositionally biased region" description="Gly residues" evidence="5">
    <location>
        <begin position="194"/>
        <end position="205"/>
    </location>
</feature>
<evidence type="ECO:0000259" key="7">
    <source>
        <dbReference type="Pfam" id="PF00263"/>
    </source>
</evidence>
<feature type="signal peptide" evidence="6">
    <location>
        <begin position="1"/>
        <end position="31"/>
    </location>
</feature>